<comment type="caution">
    <text evidence="2">The sequence shown here is derived from an EMBL/GenBank/DDBJ whole genome shotgun (WGS) entry which is preliminary data.</text>
</comment>
<dbReference type="SUPFAM" id="SSF52540">
    <property type="entry name" value="P-loop containing nucleoside triphosphate hydrolases"/>
    <property type="match status" value="1"/>
</dbReference>
<evidence type="ECO:0000313" key="3">
    <source>
        <dbReference type="Proteomes" id="UP000260773"/>
    </source>
</evidence>
<dbReference type="Proteomes" id="UP000260773">
    <property type="component" value="Unassembled WGS sequence"/>
</dbReference>
<reference evidence="2 3" key="1">
    <citation type="submission" date="2018-08" db="EMBL/GenBank/DDBJ databases">
        <title>A genome reference for cultivated species of the human gut microbiota.</title>
        <authorList>
            <person name="Zou Y."/>
            <person name="Xue W."/>
            <person name="Luo G."/>
        </authorList>
    </citation>
    <scope>NUCLEOTIDE SEQUENCE [LARGE SCALE GENOMIC DNA]</scope>
    <source>
        <strain evidence="2 3">AF45-17</strain>
    </source>
</reference>
<protein>
    <recommendedName>
        <fullName evidence="1">AAA-ATPase-like domain-containing protein</fullName>
    </recommendedName>
</protein>
<organism evidence="2 3">
    <name type="scientific">Coprococcus catus</name>
    <dbReference type="NCBI Taxonomy" id="116085"/>
    <lineage>
        <taxon>Bacteria</taxon>
        <taxon>Bacillati</taxon>
        <taxon>Bacillota</taxon>
        <taxon>Clostridia</taxon>
        <taxon>Lachnospirales</taxon>
        <taxon>Lachnospiraceae</taxon>
        <taxon>Coprococcus</taxon>
    </lineage>
</organism>
<dbReference type="InterPro" id="IPR018631">
    <property type="entry name" value="AAA-ATPase-like_dom"/>
</dbReference>
<name>A0A3E2TND1_9FIRM</name>
<dbReference type="Pfam" id="PF08011">
    <property type="entry name" value="PDDEXK_9"/>
    <property type="match status" value="1"/>
</dbReference>
<feature type="domain" description="AAA-ATPase-like" evidence="1">
    <location>
        <begin position="19"/>
        <end position="206"/>
    </location>
</feature>
<evidence type="ECO:0000259" key="1">
    <source>
        <dbReference type="Pfam" id="PF09820"/>
    </source>
</evidence>
<accession>A0A3E2TND1</accession>
<dbReference type="InterPro" id="IPR012547">
    <property type="entry name" value="PDDEXK_9"/>
</dbReference>
<sequence length="534" mass="62202">MGQFLNSKEPYDRFKSVMNGIYFVDKSDILEELIPALQQEQRFFCITRPRRFGKTVMANMIAAFFEDTGDESLFEHLHISQYDLYEAQVGKHDVIYIDFSEMPRECCTYHEYIARIQDGLIRDIKEAYQEMNIDEDIAVWDLLSQVFNRTGHKFIFVMDEWDAVFHMSFITQKDRENYLLFLKLLLKGQSYVELAYMTGVLPIAKYSDGSELNMFLEYNMATRIRFSEYFGFSDEEVDMIYKRYLKNTKKPQISRENLREWYDGYHTAAGERLYNPRSVVCALTDNQLSNYWVSSGRYDSIFTYLQYNVDQIQNDLTLMFAGEKIPSGIQEYAATAQELKTKEEIYSAMVVYGLLTYENGRVFIPNKELMGSYAAMMKKEKSLGYIYRLANLSEQMLQATLAGDTGTMTQIIQYAHNTEVPILSYNNETELSAIVNLVYLSARDRYRVEREDRAGKGYVDFIFYPLRADQDGIILELKVNQTPDDAIAQIKEREYALRFKGKLAEKTVHTGRILAVGIGYNKVTKEHACKVEEL</sequence>
<dbReference type="Pfam" id="PF09820">
    <property type="entry name" value="AAA-ATPase_like"/>
    <property type="match status" value="1"/>
</dbReference>
<dbReference type="EMBL" id="QVEP01000017">
    <property type="protein sequence ID" value="RGB79844.1"/>
    <property type="molecule type" value="Genomic_DNA"/>
</dbReference>
<dbReference type="InterPro" id="IPR027417">
    <property type="entry name" value="P-loop_NTPase"/>
</dbReference>
<dbReference type="AlphaFoldDB" id="A0A3E2TND1"/>
<dbReference type="PANTHER" id="PTHR34825:SF1">
    <property type="entry name" value="AAA-ATPASE-LIKE DOMAIN-CONTAINING PROTEIN"/>
    <property type="match status" value="1"/>
</dbReference>
<evidence type="ECO:0000313" key="2">
    <source>
        <dbReference type="EMBL" id="RGB79844.1"/>
    </source>
</evidence>
<dbReference type="RefSeq" id="WP_015514939.1">
    <property type="nucleotide sequence ID" value="NZ_JAQDKA010000003.1"/>
</dbReference>
<proteinExistence type="predicted"/>
<gene>
    <name evidence="2" type="ORF">DW070_08455</name>
</gene>
<dbReference type="PANTHER" id="PTHR34825">
    <property type="entry name" value="CONSERVED PROTEIN, WITH A WEAK D-GALACTARATE DEHYDRATASE/ALTRONATE HYDROLASE DOMAIN"/>
    <property type="match status" value="1"/>
</dbReference>
<dbReference type="Gene3D" id="3.40.50.300">
    <property type="entry name" value="P-loop containing nucleotide triphosphate hydrolases"/>
    <property type="match status" value="1"/>
</dbReference>